<dbReference type="Proteomes" id="UP001367508">
    <property type="component" value="Unassembled WGS sequence"/>
</dbReference>
<gene>
    <name evidence="1" type="ORF">VNO77_19743</name>
</gene>
<sequence length="134" mass="15372">MWAAWFHVHRYISHVHMSVQRMEDQRLDSHVAALPSFCSRMDSLIEEPCAWHLERALPKCYIRALHMLPIMSQTLHGICMAYYRTHISDNQHDRNGFGRGNYCSLHGLRPGEMAPLSNISIKLSLIVRGSSLAS</sequence>
<evidence type="ECO:0000313" key="2">
    <source>
        <dbReference type="Proteomes" id="UP001367508"/>
    </source>
</evidence>
<dbReference type="AlphaFoldDB" id="A0AAN9LN36"/>
<comment type="caution">
    <text evidence="1">The sequence shown here is derived from an EMBL/GenBank/DDBJ whole genome shotgun (WGS) entry which is preliminary data.</text>
</comment>
<name>A0AAN9LN36_CANGL</name>
<keyword evidence="2" id="KW-1185">Reference proteome</keyword>
<dbReference type="EMBL" id="JAYMYQ010000004">
    <property type="protein sequence ID" value="KAK7339100.1"/>
    <property type="molecule type" value="Genomic_DNA"/>
</dbReference>
<protein>
    <submittedName>
        <fullName evidence="1">Uncharacterized protein</fullName>
    </submittedName>
</protein>
<proteinExistence type="predicted"/>
<organism evidence="1 2">
    <name type="scientific">Canavalia gladiata</name>
    <name type="common">Sword bean</name>
    <name type="synonym">Dolichos gladiatus</name>
    <dbReference type="NCBI Taxonomy" id="3824"/>
    <lineage>
        <taxon>Eukaryota</taxon>
        <taxon>Viridiplantae</taxon>
        <taxon>Streptophyta</taxon>
        <taxon>Embryophyta</taxon>
        <taxon>Tracheophyta</taxon>
        <taxon>Spermatophyta</taxon>
        <taxon>Magnoliopsida</taxon>
        <taxon>eudicotyledons</taxon>
        <taxon>Gunneridae</taxon>
        <taxon>Pentapetalae</taxon>
        <taxon>rosids</taxon>
        <taxon>fabids</taxon>
        <taxon>Fabales</taxon>
        <taxon>Fabaceae</taxon>
        <taxon>Papilionoideae</taxon>
        <taxon>50 kb inversion clade</taxon>
        <taxon>NPAAA clade</taxon>
        <taxon>indigoferoid/millettioid clade</taxon>
        <taxon>Phaseoleae</taxon>
        <taxon>Canavalia</taxon>
    </lineage>
</organism>
<accession>A0AAN9LN36</accession>
<evidence type="ECO:0000313" key="1">
    <source>
        <dbReference type="EMBL" id="KAK7339100.1"/>
    </source>
</evidence>
<reference evidence="1 2" key="1">
    <citation type="submission" date="2024-01" db="EMBL/GenBank/DDBJ databases">
        <title>The genomes of 5 underutilized Papilionoideae crops provide insights into root nodulation and disease resistanc.</title>
        <authorList>
            <person name="Jiang F."/>
        </authorList>
    </citation>
    <scope>NUCLEOTIDE SEQUENCE [LARGE SCALE GENOMIC DNA]</scope>
    <source>
        <strain evidence="1">LVBAO_FW01</strain>
        <tissue evidence="1">Leaves</tissue>
    </source>
</reference>